<accession>A0A1G4ZD54</accession>
<dbReference type="RefSeq" id="WP_017460051.1">
    <property type="nucleotide sequence ID" value="NZ_FMUI01000024.1"/>
</dbReference>
<feature type="domain" description="Ketoreductase" evidence="3">
    <location>
        <begin position="2"/>
        <end position="199"/>
    </location>
</feature>
<dbReference type="PRINTS" id="PR00081">
    <property type="entry name" value="GDHRDH"/>
</dbReference>
<proteinExistence type="inferred from homology"/>
<dbReference type="Pfam" id="PF13561">
    <property type="entry name" value="adh_short_C2"/>
    <property type="match status" value="1"/>
</dbReference>
<dbReference type="GeneID" id="23846748"/>
<dbReference type="AlphaFoldDB" id="A0A1G4ZD54"/>
<dbReference type="Proteomes" id="UP000183569">
    <property type="component" value="Unassembled WGS sequence"/>
</dbReference>
<evidence type="ECO:0000259" key="3">
    <source>
        <dbReference type="SMART" id="SM00822"/>
    </source>
</evidence>
<dbReference type="Gene3D" id="3.40.50.720">
    <property type="entry name" value="NAD(P)-binding Rossmann-like Domain"/>
    <property type="match status" value="1"/>
</dbReference>
<dbReference type="SUPFAM" id="SSF51735">
    <property type="entry name" value="NAD(P)-binding Rossmann-fold domains"/>
    <property type="match status" value="1"/>
</dbReference>
<comment type="similarity">
    <text evidence="1">Belongs to the short-chain dehydrogenases/reductases (SDR) family.</text>
</comment>
<keyword evidence="2" id="KW-0560">Oxidoreductase</keyword>
<dbReference type="EMBL" id="FMUI01000024">
    <property type="protein sequence ID" value="SCX63580.1"/>
    <property type="molecule type" value="Genomic_DNA"/>
</dbReference>
<evidence type="ECO:0000313" key="5">
    <source>
        <dbReference type="Proteomes" id="UP000183569"/>
    </source>
</evidence>
<dbReference type="PANTHER" id="PTHR43639:SF1">
    <property type="entry name" value="SHORT-CHAIN DEHYDROGENASE_REDUCTASE FAMILY PROTEIN"/>
    <property type="match status" value="1"/>
</dbReference>
<evidence type="ECO:0000256" key="1">
    <source>
        <dbReference type="ARBA" id="ARBA00006484"/>
    </source>
</evidence>
<evidence type="ECO:0000256" key="2">
    <source>
        <dbReference type="ARBA" id="ARBA00023002"/>
    </source>
</evidence>
<sequence>MKNVLITGGSRGIGASTAIECARRGFGVILTWNSKPQAASQVVEHIQAAGGHALALQLNVEDTSSFSQFRSNLEDIMESHWEARGLHGLVNNAGYGLYNPIETVTETQFDSLMNVHLKGPFFLTQTLLPLLEPNAAIVNLTSATTRVATAGVAPYATFKGGLEVLTRYMAKEFGERKIRVNAVSPGPIRTELGGGLSDEFEALLAGQTALGRIGEPDEVARVIAGLLSADCGWINAQTIEVTGGYNI</sequence>
<reference evidence="4 5" key="1">
    <citation type="submission" date="2016-10" db="EMBL/GenBank/DDBJ databases">
        <authorList>
            <person name="Varghese N."/>
            <person name="Submissions S."/>
        </authorList>
    </citation>
    <scope>NUCLEOTIDE SEQUENCE [LARGE SCALE GENOMIC DNA]</scope>
    <source>
        <strain evidence="4 5">CGMCC 1.12102</strain>
    </source>
</reference>
<gene>
    <name evidence="4" type="ORF">SAMN02927897_04587</name>
</gene>
<dbReference type="GO" id="GO:0016491">
    <property type="term" value="F:oxidoreductase activity"/>
    <property type="evidence" value="ECO:0007669"/>
    <property type="project" value="UniProtKB-KW"/>
</dbReference>
<protein>
    <submittedName>
        <fullName evidence="4">NAD(P)-dependent dehydrogenase, short-chain alcohol dehydrogenase family</fullName>
    </submittedName>
</protein>
<dbReference type="PANTHER" id="PTHR43639">
    <property type="entry name" value="OXIDOREDUCTASE, SHORT-CHAIN DEHYDROGENASE/REDUCTASE FAMILY (AFU_ORTHOLOGUE AFUA_5G02870)"/>
    <property type="match status" value="1"/>
</dbReference>
<evidence type="ECO:0000313" key="4">
    <source>
        <dbReference type="EMBL" id="SCX63580.1"/>
    </source>
</evidence>
<comment type="caution">
    <text evidence="4">The sequence shown here is derived from an EMBL/GenBank/DDBJ whole genome shotgun (WGS) entry which is preliminary data.</text>
</comment>
<dbReference type="InterPro" id="IPR057326">
    <property type="entry name" value="KR_dom"/>
</dbReference>
<dbReference type="InterPro" id="IPR036291">
    <property type="entry name" value="NAD(P)-bd_dom_sf"/>
</dbReference>
<dbReference type="InterPro" id="IPR002347">
    <property type="entry name" value="SDR_fam"/>
</dbReference>
<organism evidence="4 5">
    <name type="scientific">Kosakonia sacchari</name>
    <dbReference type="NCBI Taxonomy" id="1158459"/>
    <lineage>
        <taxon>Bacteria</taxon>
        <taxon>Pseudomonadati</taxon>
        <taxon>Pseudomonadota</taxon>
        <taxon>Gammaproteobacteria</taxon>
        <taxon>Enterobacterales</taxon>
        <taxon>Enterobacteriaceae</taxon>
        <taxon>Kosakonia</taxon>
    </lineage>
</organism>
<name>A0A1G4ZD54_9ENTR</name>
<dbReference type="SMART" id="SM00822">
    <property type="entry name" value="PKS_KR"/>
    <property type="match status" value="1"/>
</dbReference>